<feature type="region of interest" description="Disordered" evidence="2">
    <location>
        <begin position="1"/>
        <end position="22"/>
    </location>
</feature>
<dbReference type="InterPro" id="IPR008978">
    <property type="entry name" value="HSP20-like_chaperone"/>
</dbReference>
<dbReference type="CDD" id="cd22054">
    <property type="entry name" value="NAC_NACA"/>
    <property type="match status" value="1"/>
</dbReference>
<comment type="caution">
    <text evidence="5">The sequence shown here is derived from an EMBL/GenBank/DDBJ whole genome shotgun (WGS) entry which is preliminary data.</text>
</comment>
<feature type="region of interest" description="Disordered" evidence="2">
    <location>
        <begin position="138"/>
        <end position="157"/>
    </location>
</feature>
<dbReference type="Pfam" id="PF19026">
    <property type="entry name" value="UBA_HYPK"/>
    <property type="match status" value="1"/>
</dbReference>
<evidence type="ECO:0000259" key="4">
    <source>
        <dbReference type="PROSITE" id="PS51203"/>
    </source>
</evidence>
<feature type="region of interest" description="Disordered" evidence="2">
    <location>
        <begin position="169"/>
        <end position="229"/>
    </location>
</feature>
<dbReference type="PROSITE" id="PS51203">
    <property type="entry name" value="CS"/>
    <property type="match status" value="1"/>
</dbReference>
<dbReference type="FunFam" id="2.60.40.790:FF:000003">
    <property type="entry name" value="prostaglandin E synthase 3"/>
    <property type="match status" value="1"/>
</dbReference>
<dbReference type="Gene3D" id="2.60.40.790">
    <property type="match status" value="1"/>
</dbReference>
<name>A0AAN8DKM1_CHAGU</name>
<feature type="compositionally biased region" description="Polar residues" evidence="2">
    <location>
        <begin position="9"/>
        <end position="21"/>
    </location>
</feature>
<feature type="compositionally biased region" description="Low complexity" evidence="2">
    <location>
        <begin position="813"/>
        <end position="827"/>
    </location>
</feature>
<dbReference type="AlphaFoldDB" id="A0AAN8DKM1"/>
<dbReference type="FunFam" id="2.20.70.30:FF:000002">
    <property type="entry name" value="Nascent polypeptide-associated complex (NAC), alpha subunit"/>
    <property type="match status" value="1"/>
</dbReference>
<feature type="compositionally biased region" description="Acidic residues" evidence="2">
    <location>
        <begin position="799"/>
        <end position="812"/>
    </location>
</feature>
<feature type="domain" description="CS" evidence="4">
    <location>
        <begin position="985"/>
        <end position="1074"/>
    </location>
</feature>
<dbReference type="Proteomes" id="UP001331515">
    <property type="component" value="Unassembled WGS sequence"/>
</dbReference>
<dbReference type="InterPro" id="IPR016641">
    <property type="entry name" value="EGD2/NACA0like"/>
</dbReference>
<dbReference type="CDD" id="cd14415">
    <property type="entry name" value="UBA_NACA_NACP1"/>
    <property type="match status" value="1"/>
</dbReference>
<evidence type="ECO:0000313" key="6">
    <source>
        <dbReference type="Proteomes" id="UP001331515"/>
    </source>
</evidence>
<feature type="compositionally biased region" description="Low complexity" evidence="2">
    <location>
        <begin position="342"/>
        <end position="374"/>
    </location>
</feature>
<evidence type="ECO:0008006" key="7">
    <source>
        <dbReference type="Google" id="ProtNLM"/>
    </source>
</evidence>
<dbReference type="GO" id="GO:0005854">
    <property type="term" value="C:nascent polypeptide-associated complex"/>
    <property type="evidence" value="ECO:0007669"/>
    <property type="project" value="InterPro"/>
</dbReference>
<dbReference type="InterPro" id="IPR007052">
    <property type="entry name" value="CS_dom"/>
</dbReference>
<dbReference type="Pfam" id="PF04969">
    <property type="entry name" value="CS"/>
    <property type="match status" value="1"/>
</dbReference>
<dbReference type="SMART" id="SM01407">
    <property type="entry name" value="NAC"/>
    <property type="match status" value="1"/>
</dbReference>
<feature type="compositionally biased region" description="Polar residues" evidence="2">
    <location>
        <begin position="718"/>
        <end position="729"/>
    </location>
</feature>
<feature type="region of interest" description="Disordered" evidence="2">
    <location>
        <begin position="81"/>
        <end position="117"/>
    </location>
</feature>
<proteinExistence type="inferred from homology"/>
<protein>
    <recommendedName>
        <fullName evidence="7">Nascent polypeptide-associated complex subunit alpha</fullName>
    </recommendedName>
</protein>
<feature type="region of interest" description="Disordered" evidence="2">
    <location>
        <begin position="770"/>
        <end position="851"/>
    </location>
</feature>
<sequence>MPGEATETVPVTEQEMQQPQVETAEGALDFSAPPEMAIPVSKTIPLENPTETSDPAQVIASTEEASIQTNDDKANGIAVTQDTTEQTEETGLVATPVTQEEVTAGPAGASDDMPVPEESLPAVEAPIVSAEEPPALEQAVPAKEVHSQESAVATEETAIEEVEKISVEAKTTEEEPSAAAQEIPDVPKPSTTEAKTTEEEPSAAAQEIPDVPKPSVTEDVGAISEDAPQTEVKNLRNLCLDAAEDEVSPAEVTVDPPTVNEDLDKQDAITLLTKAIQSNQPSKCDHIPSLSTRHHSATPPAQAATLKPRAATGHVKPKGKDAKNPQSSSAPKAVPGRRKRSSLSASSSSPTSPKSTPLSPVPSPLAGSPGGSSANKANRFTPKVVKAGKQGRAMKGEAFVPTPAPVECKVTTVLEKPVEASPKQIIVEAEPAPAAAAKPVVCPAAFKVTSKPAVAPPVSFSEALASSPPSAVEVKKALPSPVPDFASTDDLPPLIPSVKPMTVPITAPVEIVEVAKEVSPSKPAPVEVKPAAEPKPAHVEVDVPKPAHVEVDVPKPAHVEVDVPKPAHVEVKPAAELKPAHVEVDVPKPSHVEVDVPKPAHVDVPKPAPIEVKPAAEPKPAHVEVDVDVPTPAHVEVDVDVPTPAHVEVDVDVPTPAHVEVDVPKPSPIEVKPAAELKPAPVEIELKPAPVEVTKPAPVMCEKSAMVEVKVVPAEVSKPSTPQAESSSAPLKPAPVQPAVPSPAPHKLTFAEAVAKPAPVKPVVELVTPSEPISPTKTAKTPLKVEPVIKNNKGSGTESDSDDSVPDLEEQDSAQTQTQQAQLAAAAEIDEEPVSKAKQSRSEKKARKAMSKLGLRQVTGVTRVTIRKSKNILFVITKPDVYKSPASDTYIVFGEAKIEDLSQQAQLAAAEKFKVQGEAVSNIQENTQTPTVQEESEEEEVDETGVEVKDIELVMSQANVSRAKAVRALKNNNNDIVNAIMELTMHPATAKWYDRRDCVFIEFCVADSKDLKIDFDKTKCGFSCLAGTDDVRHENEMDLFEAIDENESKHKRTDRSVLLYLKKAQPGKPWPRLTKEKAKLTWLSVDFNNWKDWEDDSDEEMGNFDQFSDMMNTMGGEEDIPDLDGGAEDDESADSDDEKMPDLE</sequence>
<feature type="region of interest" description="Disordered" evidence="2">
    <location>
        <begin position="718"/>
        <end position="744"/>
    </location>
</feature>
<feature type="compositionally biased region" description="Pro residues" evidence="2">
    <location>
        <begin position="732"/>
        <end position="744"/>
    </location>
</feature>
<comment type="similarity">
    <text evidence="1">Belongs to the p23/wos2 family.</text>
</comment>
<dbReference type="InterPro" id="IPR038187">
    <property type="entry name" value="NAC_A/B_dom_sf"/>
</dbReference>
<reference evidence="5 6" key="1">
    <citation type="journal article" date="2023" name="Mol. Biol. Evol.">
        <title>Genomics of Secondarily Temperate Adaptation in the Only Non-Antarctic Icefish.</title>
        <authorList>
            <person name="Rivera-Colon A.G."/>
            <person name="Rayamajhi N."/>
            <person name="Minhas B.F."/>
            <person name="Madrigal G."/>
            <person name="Bilyk K.T."/>
            <person name="Yoon V."/>
            <person name="Hune M."/>
            <person name="Gregory S."/>
            <person name="Cheng C.H.C."/>
            <person name="Catchen J.M."/>
        </authorList>
    </citation>
    <scope>NUCLEOTIDE SEQUENCE [LARGE SCALE GENOMIC DNA]</scope>
    <source>
        <tissue evidence="5">White muscle</tissue>
    </source>
</reference>
<evidence type="ECO:0000256" key="2">
    <source>
        <dbReference type="SAM" id="MobiDB-lite"/>
    </source>
</evidence>
<dbReference type="Gene3D" id="1.10.8.10">
    <property type="entry name" value="DNA helicase RuvA subunit, C-terminal domain"/>
    <property type="match status" value="1"/>
</dbReference>
<feature type="domain" description="NAC-A/B" evidence="3">
    <location>
        <begin position="840"/>
        <end position="905"/>
    </location>
</feature>
<feature type="region of interest" description="Disordered" evidence="2">
    <location>
        <begin position="276"/>
        <end position="398"/>
    </location>
</feature>
<feature type="compositionally biased region" description="Acidic residues" evidence="2">
    <location>
        <begin position="1116"/>
        <end position="1137"/>
    </location>
</feature>
<dbReference type="SUPFAM" id="SSF49764">
    <property type="entry name" value="HSP20-like chaperones"/>
    <property type="match status" value="1"/>
</dbReference>
<dbReference type="FunFam" id="1.10.8.10:FF:000006">
    <property type="entry name" value="Putative nascent polypeptide-associated complex subunit alpha"/>
    <property type="match status" value="1"/>
</dbReference>
<feature type="region of interest" description="Disordered" evidence="2">
    <location>
        <begin position="1095"/>
        <end position="1144"/>
    </location>
</feature>
<organism evidence="5 6">
    <name type="scientific">Champsocephalus gunnari</name>
    <name type="common">Mackerel icefish</name>
    <dbReference type="NCBI Taxonomy" id="52237"/>
    <lineage>
        <taxon>Eukaryota</taxon>
        <taxon>Metazoa</taxon>
        <taxon>Chordata</taxon>
        <taxon>Craniata</taxon>
        <taxon>Vertebrata</taxon>
        <taxon>Euteleostomi</taxon>
        <taxon>Actinopterygii</taxon>
        <taxon>Neopterygii</taxon>
        <taxon>Teleostei</taxon>
        <taxon>Neoteleostei</taxon>
        <taxon>Acanthomorphata</taxon>
        <taxon>Eupercaria</taxon>
        <taxon>Perciformes</taxon>
        <taxon>Notothenioidei</taxon>
        <taxon>Channichthyidae</taxon>
        <taxon>Champsocephalus</taxon>
    </lineage>
</organism>
<evidence type="ECO:0000313" key="5">
    <source>
        <dbReference type="EMBL" id="KAK5923984.1"/>
    </source>
</evidence>
<evidence type="ECO:0000259" key="3">
    <source>
        <dbReference type="PROSITE" id="PS51151"/>
    </source>
</evidence>
<dbReference type="PROSITE" id="PS51151">
    <property type="entry name" value="NAC_AB"/>
    <property type="match status" value="1"/>
</dbReference>
<evidence type="ECO:0000256" key="1">
    <source>
        <dbReference type="ARBA" id="ARBA00025733"/>
    </source>
</evidence>
<dbReference type="InterPro" id="IPR002715">
    <property type="entry name" value="Nas_poly-pep-assoc_cplx_dom"/>
</dbReference>
<dbReference type="Pfam" id="PF01849">
    <property type="entry name" value="NAC"/>
    <property type="match status" value="1"/>
</dbReference>
<accession>A0AAN8DKM1</accession>
<keyword evidence="6" id="KW-1185">Reference proteome</keyword>
<dbReference type="CDD" id="cd00237">
    <property type="entry name" value="p23"/>
    <property type="match status" value="1"/>
</dbReference>
<dbReference type="PANTHER" id="PTHR21713">
    <property type="entry name" value="NASCENT POLYPEPTIDE ASSOCIATED COMPLEX ALPHA SUBUNIT-RELATED"/>
    <property type="match status" value="1"/>
</dbReference>
<gene>
    <name evidence="5" type="ORF">CgunFtcFv8_000905</name>
</gene>
<dbReference type="Gene3D" id="2.20.70.30">
    <property type="entry name" value="Nascent polypeptide-associated complex domain"/>
    <property type="match status" value="1"/>
</dbReference>
<dbReference type="InterPro" id="IPR044034">
    <property type="entry name" value="NAC-like_UBA"/>
</dbReference>
<dbReference type="EMBL" id="JAURVH010001521">
    <property type="protein sequence ID" value="KAK5923984.1"/>
    <property type="molecule type" value="Genomic_DNA"/>
</dbReference>